<feature type="transmembrane region" description="Helical" evidence="9">
    <location>
        <begin position="293"/>
        <end position="318"/>
    </location>
</feature>
<evidence type="ECO:0000256" key="5">
    <source>
        <dbReference type="ARBA" id="ARBA00022692"/>
    </source>
</evidence>
<evidence type="ECO:0000256" key="7">
    <source>
        <dbReference type="ARBA" id="ARBA00023136"/>
    </source>
</evidence>
<keyword evidence="12" id="KW-1185">Reference proteome</keyword>
<evidence type="ECO:0000313" key="11">
    <source>
        <dbReference type="EMBL" id="UOQ47652.1"/>
    </source>
</evidence>
<dbReference type="GO" id="GO:0016301">
    <property type="term" value="F:kinase activity"/>
    <property type="evidence" value="ECO:0007669"/>
    <property type="project" value="UniProtKB-KW"/>
</dbReference>
<dbReference type="Gene3D" id="3.30.565.10">
    <property type="entry name" value="Histidine kinase-like ATPase, C-terminal domain"/>
    <property type="match status" value="1"/>
</dbReference>
<dbReference type="CDD" id="cd12912">
    <property type="entry name" value="PDC2_MCP_like"/>
    <property type="match status" value="1"/>
</dbReference>
<evidence type="ECO:0000259" key="10">
    <source>
        <dbReference type="PROSITE" id="PS50885"/>
    </source>
</evidence>
<dbReference type="InterPro" id="IPR050640">
    <property type="entry name" value="Bact_2-comp_sensor_kinase"/>
</dbReference>
<dbReference type="PANTHER" id="PTHR34220:SF7">
    <property type="entry name" value="SENSOR HISTIDINE KINASE YPDA"/>
    <property type="match status" value="1"/>
</dbReference>
<evidence type="ECO:0000256" key="2">
    <source>
        <dbReference type="ARBA" id="ARBA00022475"/>
    </source>
</evidence>
<dbReference type="SUPFAM" id="SSF55874">
    <property type="entry name" value="ATPase domain of HSP90 chaperone/DNA topoisomerase II/histidine kinase"/>
    <property type="match status" value="1"/>
</dbReference>
<feature type="domain" description="HAMP" evidence="10">
    <location>
        <begin position="312"/>
        <end position="366"/>
    </location>
</feature>
<dbReference type="InterPro" id="IPR010559">
    <property type="entry name" value="Sig_transdc_His_kin_internal"/>
</dbReference>
<evidence type="ECO:0000256" key="1">
    <source>
        <dbReference type="ARBA" id="ARBA00004651"/>
    </source>
</evidence>
<dbReference type="InterPro" id="IPR033479">
    <property type="entry name" value="dCache_1"/>
</dbReference>
<evidence type="ECO:0000256" key="4">
    <source>
        <dbReference type="ARBA" id="ARBA00022679"/>
    </source>
</evidence>
<keyword evidence="6 9" id="KW-1133">Transmembrane helix</keyword>
<evidence type="ECO:0000256" key="3">
    <source>
        <dbReference type="ARBA" id="ARBA00022553"/>
    </source>
</evidence>
<dbReference type="Gene3D" id="6.10.340.10">
    <property type="match status" value="1"/>
</dbReference>
<protein>
    <submittedName>
        <fullName evidence="11">Histidine kinase</fullName>
    </submittedName>
</protein>
<keyword evidence="3" id="KW-0597">Phosphoprotein</keyword>
<reference evidence="11 12" key="1">
    <citation type="submission" date="2022-04" db="EMBL/GenBank/DDBJ databases">
        <title>Gracilibacillus sp. isolated from saltern.</title>
        <authorList>
            <person name="Won M."/>
            <person name="Lee C.-M."/>
            <person name="Woen H.-Y."/>
            <person name="Kwon S.-W."/>
        </authorList>
    </citation>
    <scope>NUCLEOTIDE SEQUENCE [LARGE SCALE GENOMIC DNA]</scope>
    <source>
        <strain evidence="11 12">SSWR10-1</strain>
    </source>
</reference>
<evidence type="ECO:0000313" key="12">
    <source>
        <dbReference type="Proteomes" id="UP000831782"/>
    </source>
</evidence>
<dbReference type="Gene3D" id="3.30.450.20">
    <property type="entry name" value="PAS domain"/>
    <property type="match status" value="1"/>
</dbReference>
<keyword evidence="5 9" id="KW-0812">Transmembrane</keyword>
<comment type="subcellular location">
    <subcellularLocation>
        <location evidence="1">Cell membrane</location>
        <topology evidence="1">Multi-pass membrane protein</topology>
    </subcellularLocation>
</comment>
<dbReference type="Pfam" id="PF06580">
    <property type="entry name" value="His_kinase"/>
    <property type="match status" value="1"/>
</dbReference>
<keyword evidence="11" id="KW-0418">Kinase</keyword>
<keyword evidence="2" id="KW-1003">Cell membrane</keyword>
<dbReference type="Pfam" id="PF02743">
    <property type="entry name" value="dCache_1"/>
    <property type="match status" value="1"/>
</dbReference>
<feature type="transmembrane region" description="Helical" evidence="9">
    <location>
        <begin position="12"/>
        <end position="30"/>
    </location>
</feature>
<name>A0ABY4EUX5_9BACI</name>
<keyword evidence="8" id="KW-0175">Coiled coil</keyword>
<dbReference type="RefSeq" id="WP_244716999.1">
    <property type="nucleotide sequence ID" value="NZ_CP095072.1"/>
</dbReference>
<dbReference type="PROSITE" id="PS50885">
    <property type="entry name" value="HAMP"/>
    <property type="match status" value="1"/>
</dbReference>
<dbReference type="InterPro" id="IPR003660">
    <property type="entry name" value="HAMP_dom"/>
</dbReference>
<gene>
    <name evidence="11" type="ORF">MUN88_16570</name>
</gene>
<dbReference type="SUPFAM" id="SSF158472">
    <property type="entry name" value="HAMP domain-like"/>
    <property type="match status" value="1"/>
</dbReference>
<sequence length="606" mass="70511">MHTHSIKKKLFLIFTFFVCLPISIIGMIWYESSTNTIEQEAIQSNKKLIQQANEYLNMYIKEIENSTYPFITNPQIQWYINNDNLSKYDSFILSEQIELELFTQLMNGRSDIVGISLVSQKHSQINFYQSKELLDMDRIRNRNDNLFNNGKDMDNFNVIGLRKIGSQPVITVSRKIHSTSSYLYKALLIIDINLHQLSTISDNLSIENSNVLIMDDTGQTIFHTDPDRIGKYVDTSLKERYISSESDVFTTTKNDEKEIHIYEQFKDTDWVLVAQLPHNKIIGDLVQMRTITIILGAFIVVVALTVFGGFALSLTGSLSTLQRMMKKVESGNYTVQNTGMKGRRDEIGNVFRSFNAMVNELKRLHEEVHIAQLQEKQLQIKQKESALRAMQAQINPHFLYNTLGIINSHAILDNNMVISKITTSLAQMFRYNLSEARQVVQLREEMNHIHSYLEIQQERHRHLTVDIQIDDQCQDSISLIRFSLQPLVENAFLHGYQKRKLKATYIGIRTYKQKEYYVIQVIDKGYGIQPDIKEAYNQAFTNLNEQLIHDYEKEYKSIGLWNVHERTRLAFGSPYGLHIKEWKADRGTIVELRLPYQEEDKECTML</sequence>
<evidence type="ECO:0000256" key="9">
    <source>
        <dbReference type="SAM" id="Phobius"/>
    </source>
</evidence>
<evidence type="ECO:0000256" key="6">
    <source>
        <dbReference type="ARBA" id="ARBA00022989"/>
    </source>
</evidence>
<dbReference type="PANTHER" id="PTHR34220">
    <property type="entry name" value="SENSOR HISTIDINE KINASE YPDA"/>
    <property type="match status" value="1"/>
</dbReference>
<dbReference type="EMBL" id="CP095072">
    <property type="protein sequence ID" value="UOQ47652.1"/>
    <property type="molecule type" value="Genomic_DNA"/>
</dbReference>
<dbReference type="Pfam" id="PF00672">
    <property type="entry name" value="HAMP"/>
    <property type="match status" value="1"/>
</dbReference>
<dbReference type="CDD" id="cd06225">
    <property type="entry name" value="HAMP"/>
    <property type="match status" value="1"/>
</dbReference>
<dbReference type="Proteomes" id="UP000831782">
    <property type="component" value="Chromosome"/>
</dbReference>
<evidence type="ECO:0000256" key="8">
    <source>
        <dbReference type="SAM" id="Coils"/>
    </source>
</evidence>
<keyword evidence="7 9" id="KW-0472">Membrane</keyword>
<accession>A0ABY4EUX5</accession>
<feature type="coiled-coil region" evidence="8">
    <location>
        <begin position="361"/>
        <end position="393"/>
    </location>
</feature>
<dbReference type="SMART" id="SM00304">
    <property type="entry name" value="HAMP"/>
    <property type="match status" value="1"/>
</dbReference>
<organism evidence="11 12">
    <name type="scientific">Gracilibacillus caseinilyticus</name>
    <dbReference type="NCBI Taxonomy" id="2932256"/>
    <lineage>
        <taxon>Bacteria</taxon>
        <taxon>Bacillati</taxon>
        <taxon>Bacillota</taxon>
        <taxon>Bacilli</taxon>
        <taxon>Bacillales</taxon>
        <taxon>Bacillaceae</taxon>
        <taxon>Gracilibacillus</taxon>
    </lineage>
</organism>
<proteinExistence type="predicted"/>
<dbReference type="InterPro" id="IPR036890">
    <property type="entry name" value="HATPase_C_sf"/>
</dbReference>
<keyword evidence="4" id="KW-0808">Transferase</keyword>